<protein>
    <submittedName>
        <fullName evidence="2">Helix-turn-helix domain-containing protein</fullName>
    </submittedName>
</protein>
<accession>A0A5C5EAV6</accession>
<name>A0A5C5EAV6_9LACT</name>
<sequence length="199" mass="23049">MVLTVAEAVKILSKKNITHSEEMVRRWIRKGKIKDAVKFSNKEGWLIPEDSLEEVIAAKTYMSSGIKSTKEYRKGYQDALAYIKERDYELIKQSPPVYEKEFTIYRDNALDLAENMLPETQLVNPFKKFVDDTLFKCSHAEPLSSIVVKVLNNWVLVEDTNDIYNIAKLPNLNVTFEDHLTRALLRDQFNTFKRTGLAI</sequence>
<dbReference type="Proteomes" id="UP000313395">
    <property type="component" value="Unassembled WGS sequence"/>
</dbReference>
<dbReference type="InterPro" id="IPR041657">
    <property type="entry name" value="HTH_17"/>
</dbReference>
<reference evidence="2 3" key="1">
    <citation type="submission" date="2019-06" db="EMBL/GenBank/DDBJ databases">
        <title>Description Trichococcus psychrophilus sp. nov., isolated from a cold spring, by genomic and phenotypic analyses.</title>
        <authorList>
            <person name="Zakharyuk A."/>
        </authorList>
    </citation>
    <scope>NUCLEOTIDE SEQUENCE [LARGE SCALE GENOMIC DNA]</scope>
    <source>
        <strain evidence="2 3">SKBG</strain>
    </source>
</reference>
<gene>
    <name evidence="2" type="ORF">FHK04_03025</name>
</gene>
<evidence type="ECO:0000259" key="1">
    <source>
        <dbReference type="Pfam" id="PF12728"/>
    </source>
</evidence>
<feature type="domain" description="Helix-turn-helix" evidence="1">
    <location>
        <begin position="2"/>
        <end position="59"/>
    </location>
</feature>
<dbReference type="EMBL" id="VENO01000001">
    <property type="protein sequence ID" value="TNV70212.1"/>
    <property type="molecule type" value="Genomic_DNA"/>
</dbReference>
<proteinExistence type="predicted"/>
<organism evidence="2 3">
    <name type="scientific">Trichococcus shcherbakoviae subsp. psychrophilus</name>
    <dbReference type="NCBI Taxonomy" id="2585775"/>
    <lineage>
        <taxon>Bacteria</taxon>
        <taxon>Bacillati</taxon>
        <taxon>Bacillota</taxon>
        <taxon>Bacilli</taxon>
        <taxon>Lactobacillales</taxon>
        <taxon>Carnobacteriaceae</taxon>
        <taxon>Trichococcus</taxon>
    </lineage>
</organism>
<evidence type="ECO:0000313" key="3">
    <source>
        <dbReference type="Proteomes" id="UP000313395"/>
    </source>
</evidence>
<dbReference type="AlphaFoldDB" id="A0A5C5EAV6"/>
<dbReference type="Pfam" id="PF12728">
    <property type="entry name" value="HTH_17"/>
    <property type="match status" value="1"/>
</dbReference>
<comment type="caution">
    <text evidence="2">The sequence shown here is derived from an EMBL/GenBank/DDBJ whole genome shotgun (WGS) entry which is preliminary data.</text>
</comment>
<evidence type="ECO:0000313" key="2">
    <source>
        <dbReference type="EMBL" id="TNV70212.1"/>
    </source>
</evidence>
<keyword evidence="3" id="KW-1185">Reference proteome</keyword>